<organism evidence="2 3">
    <name type="scientific">Ceratodon purpureus</name>
    <name type="common">Fire moss</name>
    <name type="synonym">Dicranum purpureum</name>
    <dbReference type="NCBI Taxonomy" id="3225"/>
    <lineage>
        <taxon>Eukaryota</taxon>
        <taxon>Viridiplantae</taxon>
        <taxon>Streptophyta</taxon>
        <taxon>Embryophyta</taxon>
        <taxon>Bryophyta</taxon>
        <taxon>Bryophytina</taxon>
        <taxon>Bryopsida</taxon>
        <taxon>Dicranidae</taxon>
        <taxon>Pseudoditrichales</taxon>
        <taxon>Ditrichaceae</taxon>
        <taxon>Ceratodon</taxon>
    </lineage>
</organism>
<dbReference type="EMBL" id="CM026423">
    <property type="protein sequence ID" value="KAG0584265.1"/>
    <property type="molecule type" value="Genomic_DNA"/>
</dbReference>
<sequence length="74" mass="8672">MQVWVCYKESSLASRLLWVVLLICFGSITTCWYVAIELFKMSPEDPMYYVLLRDRTMRWTGSSVLDNGHTPSIY</sequence>
<dbReference type="PANTHER" id="PTHR36318">
    <property type="entry name" value="OS06G0581300 PROTEIN"/>
    <property type="match status" value="1"/>
</dbReference>
<dbReference type="AlphaFoldDB" id="A0A8T0IMM1"/>
<dbReference type="Proteomes" id="UP000822688">
    <property type="component" value="Chromosome 3"/>
</dbReference>
<name>A0A8T0IMM1_CERPU</name>
<evidence type="ECO:0000256" key="1">
    <source>
        <dbReference type="SAM" id="Phobius"/>
    </source>
</evidence>
<accession>A0A8T0IMM1</accession>
<protein>
    <submittedName>
        <fullName evidence="2">Uncharacterized protein</fullName>
    </submittedName>
</protein>
<gene>
    <name evidence="2" type="ORF">KC19_3G197900</name>
</gene>
<dbReference type="Pfam" id="PF07343">
    <property type="entry name" value="DUF1475"/>
    <property type="match status" value="1"/>
</dbReference>
<feature type="transmembrane region" description="Helical" evidence="1">
    <location>
        <begin position="16"/>
        <end position="39"/>
    </location>
</feature>
<evidence type="ECO:0000313" key="2">
    <source>
        <dbReference type="EMBL" id="KAG0584265.1"/>
    </source>
</evidence>
<evidence type="ECO:0000313" key="3">
    <source>
        <dbReference type="Proteomes" id="UP000822688"/>
    </source>
</evidence>
<keyword evidence="1" id="KW-0812">Transmembrane</keyword>
<keyword evidence="3" id="KW-1185">Reference proteome</keyword>
<dbReference type="PANTHER" id="PTHR36318:SF3">
    <property type="entry name" value="OS06G0581300 PROTEIN"/>
    <property type="match status" value="1"/>
</dbReference>
<keyword evidence="1" id="KW-1133">Transmembrane helix</keyword>
<keyword evidence="1" id="KW-0472">Membrane</keyword>
<reference evidence="2" key="1">
    <citation type="submission" date="2020-06" db="EMBL/GenBank/DDBJ databases">
        <title>WGS assembly of Ceratodon purpureus strain R40.</title>
        <authorList>
            <person name="Carey S.B."/>
            <person name="Jenkins J."/>
            <person name="Shu S."/>
            <person name="Lovell J.T."/>
            <person name="Sreedasyam A."/>
            <person name="Maumus F."/>
            <person name="Tiley G.P."/>
            <person name="Fernandez-Pozo N."/>
            <person name="Barry K."/>
            <person name="Chen C."/>
            <person name="Wang M."/>
            <person name="Lipzen A."/>
            <person name="Daum C."/>
            <person name="Saski C.A."/>
            <person name="Payton A.C."/>
            <person name="Mcbreen J.C."/>
            <person name="Conrad R.E."/>
            <person name="Kollar L.M."/>
            <person name="Olsson S."/>
            <person name="Huttunen S."/>
            <person name="Landis J.B."/>
            <person name="Wickett N.J."/>
            <person name="Johnson M.G."/>
            <person name="Rensing S.A."/>
            <person name="Grimwood J."/>
            <person name="Schmutz J."/>
            <person name="Mcdaniel S.F."/>
        </authorList>
    </citation>
    <scope>NUCLEOTIDE SEQUENCE</scope>
    <source>
        <strain evidence="2">R40</strain>
    </source>
</reference>
<dbReference type="InterPro" id="IPR009943">
    <property type="entry name" value="DUF1475"/>
</dbReference>
<comment type="caution">
    <text evidence="2">The sequence shown here is derived from an EMBL/GenBank/DDBJ whole genome shotgun (WGS) entry which is preliminary data.</text>
</comment>
<proteinExistence type="predicted"/>